<evidence type="ECO:0000256" key="4">
    <source>
        <dbReference type="ARBA" id="ARBA00022723"/>
    </source>
</evidence>
<dbReference type="PANTHER" id="PTHR32114:SF2">
    <property type="entry name" value="ABC TRANSPORTER ABCH.3"/>
    <property type="match status" value="1"/>
</dbReference>
<organism evidence="12 13">
    <name type="scientific">Thermoanaerobacterium thermosaccharolyticum</name>
    <name type="common">Clostridium thermosaccharolyticum</name>
    <dbReference type="NCBI Taxonomy" id="1517"/>
    <lineage>
        <taxon>Bacteria</taxon>
        <taxon>Bacillati</taxon>
        <taxon>Bacillota</taxon>
        <taxon>Clostridia</taxon>
        <taxon>Thermoanaerobacterales</taxon>
        <taxon>Thermoanaerobacteraceae</taxon>
        <taxon>Thermoanaerobacterium</taxon>
    </lineage>
</organism>
<dbReference type="SUPFAM" id="SSF52540">
    <property type="entry name" value="P-loop containing nucleoside triphosphate hydrolases"/>
    <property type="match status" value="2"/>
</dbReference>
<evidence type="ECO:0000256" key="8">
    <source>
        <dbReference type="ARBA" id="ARBA00023054"/>
    </source>
</evidence>
<comment type="subunit">
    <text evidence="2">Heterodimer of SbcC and SbcD.</text>
</comment>
<comment type="similarity">
    <text evidence="1">Belongs to the SMC family. SbcC subfamily.</text>
</comment>
<gene>
    <name evidence="12" type="ORF">Thert_03324</name>
</gene>
<dbReference type="RefSeq" id="WP_094398023.1">
    <property type="nucleotide sequence ID" value="NZ_CP016893.1"/>
</dbReference>
<dbReference type="GO" id="GO:0004527">
    <property type="term" value="F:exonuclease activity"/>
    <property type="evidence" value="ECO:0007669"/>
    <property type="project" value="UniProtKB-KW"/>
</dbReference>
<dbReference type="GO" id="GO:0046872">
    <property type="term" value="F:metal ion binding"/>
    <property type="evidence" value="ECO:0007669"/>
    <property type="project" value="UniProtKB-UniRule"/>
</dbReference>
<feature type="coiled-coil region" evidence="10">
    <location>
        <begin position="445"/>
        <end position="561"/>
    </location>
</feature>
<dbReference type="PANTHER" id="PTHR32114">
    <property type="entry name" value="ABC TRANSPORTER ABCH.3"/>
    <property type="match status" value="1"/>
</dbReference>
<evidence type="ECO:0000256" key="6">
    <source>
        <dbReference type="ARBA" id="ARBA00022833"/>
    </source>
</evidence>
<feature type="binding site" evidence="9">
    <location>
        <position position="429"/>
    </location>
    <ligand>
        <name>Zn(2+)</name>
        <dbReference type="ChEBI" id="CHEBI:29105"/>
    </ligand>
</feature>
<dbReference type="Proteomes" id="UP000214975">
    <property type="component" value="Chromosome"/>
</dbReference>
<sequence length="853" mass="100185">MVPIKLTLKNFMSYSEHEVMDFTRFHVAAIVGKNGNGKSSLWDAITWCIWGRARGLDSAGRGSDDLIRIGADEMEVEFIFKINNTKYRILRKKKRNSNSILEFNIINDDGTLKSLTQEKLEDTKNKIEKTIMLNYDTFVASSFMPQNKYGFFSEADPTKRKEIFSEVLGLDIYDKLQEKSKLKRNEYEKKVNIIDEQLKLYMNEIKDKNELINQKEELSKKCNEKKSEIDKLNNEMNILQEKKRNMDDTIIKYNEYIERIKMDEKVISEYKFMLSDLKNKINEINKLIKNEDSIIEGYNTFKSLQDQLKELDNKYMQFNVLEKDKMKIKNDISLLKKETELELKNLQFKYNESLEKYKDIENNTKEVETLEKELEKLSNLQDEIMNNEDEIQKCTQKIAELKASFKGCNDRINELKENYNTILKTDAKCPLCNSPLDQDKKSSLLGDFKEKINGYKKEISILKDKILKEQNNLEVLREERENLSILQQKRERLVANINTLKNNLSDKENLLNQLNELKRKIEDISDRLNSNRYAVKEIEKLASIENKLKELNFSVEFYEDIKVKYEKYRDYEKKYERLNISKQNIVDYQNTYSNYKKTIDMYTENLKKDKEALEYFKSQCSGYDVLINDIKSLKQKLDISNNEFLNLNANLASISDRISRIKYLETKIDDLNKEKDNYLTEIHYYEILERSFSKKGIQALIIENALPEFEDTANNFLSKLSDGKMYVSLLTQKTNKSGSVQETLDIEISDELGKRKYELFSGGEAFRINFALRIALSKFLSKRAGVNLQTLIIDEGFGSQDVIGRQNIIDVLNMIKDEFELIIVITHIDELKDSFPYSIEITKDENGSHIVYS</sequence>
<evidence type="ECO:0000256" key="1">
    <source>
        <dbReference type="ARBA" id="ARBA00006930"/>
    </source>
</evidence>
<dbReference type="AlphaFoldDB" id="A0A223I2X6"/>
<evidence type="ECO:0000256" key="3">
    <source>
        <dbReference type="ARBA" id="ARBA00013368"/>
    </source>
</evidence>
<dbReference type="GO" id="GO:0006302">
    <property type="term" value="P:double-strand break repair"/>
    <property type="evidence" value="ECO:0007669"/>
    <property type="project" value="InterPro"/>
</dbReference>
<feature type="coiled-coil region" evidence="10">
    <location>
        <begin position="623"/>
        <end position="681"/>
    </location>
</feature>
<protein>
    <recommendedName>
        <fullName evidence="3">Nuclease SbcCD subunit C</fullName>
    </recommendedName>
</protein>
<evidence type="ECO:0000313" key="12">
    <source>
        <dbReference type="EMBL" id="AST59059.1"/>
    </source>
</evidence>
<dbReference type="Pfam" id="PF04423">
    <property type="entry name" value="Rad50_zn_hook"/>
    <property type="match status" value="1"/>
</dbReference>
<evidence type="ECO:0000256" key="7">
    <source>
        <dbReference type="ARBA" id="ARBA00022840"/>
    </source>
</evidence>
<evidence type="ECO:0000256" key="9">
    <source>
        <dbReference type="PROSITE-ProRule" id="PRU00471"/>
    </source>
</evidence>
<keyword evidence="4 9" id="KW-0479">Metal-binding</keyword>
<evidence type="ECO:0000256" key="2">
    <source>
        <dbReference type="ARBA" id="ARBA00011322"/>
    </source>
</evidence>
<dbReference type="PROSITE" id="PS51131">
    <property type="entry name" value="ZN_HOOK"/>
    <property type="match status" value="1"/>
</dbReference>
<keyword evidence="12" id="KW-0540">Nuclease</keyword>
<keyword evidence="6 9" id="KW-0862">Zinc</keyword>
<feature type="binding site" evidence="9">
    <location>
        <position position="432"/>
    </location>
    <ligand>
        <name>Zn(2+)</name>
        <dbReference type="ChEBI" id="CHEBI:29105"/>
    </ligand>
</feature>
<keyword evidence="5" id="KW-0547">Nucleotide-binding</keyword>
<dbReference type="SUPFAM" id="SSF75712">
    <property type="entry name" value="Rad50 coiled-coil Zn hook"/>
    <property type="match status" value="1"/>
</dbReference>
<keyword evidence="12" id="KW-0378">Hydrolase</keyword>
<keyword evidence="8 10" id="KW-0175">Coiled coil</keyword>
<proteinExistence type="inferred from homology"/>
<keyword evidence="7" id="KW-0067">ATP-binding</keyword>
<keyword evidence="12" id="KW-0269">Exonuclease</keyword>
<reference evidence="12 13" key="1">
    <citation type="submission" date="2016-08" db="EMBL/GenBank/DDBJ databases">
        <title>A novel genetic cassette of butanologenic Thermoanaerobacterium thermosaccharolyticum that directly convert cellulose to butanol.</title>
        <authorList>
            <person name="Li T."/>
            <person name="He J."/>
        </authorList>
    </citation>
    <scope>NUCLEOTIDE SEQUENCE [LARGE SCALE GENOMIC DNA]</scope>
    <source>
        <strain evidence="12 13">TG57</strain>
    </source>
</reference>
<dbReference type="InterPro" id="IPR027417">
    <property type="entry name" value="P-loop_NTPase"/>
</dbReference>
<dbReference type="Gene3D" id="3.40.50.300">
    <property type="entry name" value="P-loop containing nucleotide triphosphate hydrolases"/>
    <property type="match status" value="2"/>
</dbReference>
<dbReference type="InterPro" id="IPR013134">
    <property type="entry name" value="Zn_hook_RAD50"/>
</dbReference>
<dbReference type="Gene3D" id="1.10.287.510">
    <property type="entry name" value="Helix hairpin bin"/>
    <property type="match status" value="1"/>
</dbReference>
<feature type="domain" description="Zinc-hook" evidence="11">
    <location>
        <begin position="377"/>
        <end position="481"/>
    </location>
</feature>
<evidence type="ECO:0000259" key="11">
    <source>
        <dbReference type="PROSITE" id="PS51131"/>
    </source>
</evidence>
<dbReference type="GO" id="GO:0005524">
    <property type="term" value="F:ATP binding"/>
    <property type="evidence" value="ECO:0007669"/>
    <property type="project" value="UniProtKB-KW"/>
</dbReference>
<dbReference type="GO" id="GO:0016887">
    <property type="term" value="F:ATP hydrolysis activity"/>
    <property type="evidence" value="ECO:0007669"/>
    <property type="project" value="InterPro"/>
</dbReference>
<evidence type="ECO:0000256" key="5">
    <source>
        <dbReference type="ARBA" id="ARBA00022741"/>
    </source>
</evidence>
<evidence type="ECO:0000256" key="10">
    <source>
        <dbReference type="SAM" id="Coils"/>
    </source>
</evidence>
<dbReference type="EMBL" id="CP016893">
    <property type="protein sequence ID" value="AST59059.1"/>
    <property type="molecule type" value="Genomic_DNA"/>
</dbReference>
<name>A0A223I2X6_THETR</name>
<accession>A0A223I2X6</accession>
<evidence type="ECO:0000313" key="13">
    <source>
        <dbReference type="Proteomes" id="UP000214975"/>
    </source>
</evidence>
<feature type="coiled-coil region" evidence="10">
    <location>
        <begin position="184"/>
        <end position="418"/>
    </location>
</feature>